<dbReference type="EMBL" id="CP053015">
    <property type="protein sequence ID" value="QJQ32157.1"/>
    <property type="molecule type" value="Genomic_DNA"/>
</dbReference>
<feature type="domain" description="Aspartyl/asparaginy/proline hydroxylase" evidence="4">
    <location>
        <begin position="205"/>
        <end position="367"/>
    </location>
</feature>
<proteinExistence type="inferred from homology"/>
<dbReference type="KEGG" id="slan:GV829_06565"/>
<dbReference type="GO" id="GO:0016020">
    <property type="term" value="C:membrane"/>
    <property type="evidence" value="ECO:0007669"/>
    <property type="project" value="TreeGrafter"/>
</dbReference>
<dbReference type="InterPro" id="IPR019734">
    <property type="entry name" value="TPR_rpt"/>
</dbReference>
<gene>
    <name evidence="5" type="ORF">GV829_06565</name>
</gene>
<dbReference type="SMART" id="SM00028">
    <property type="entry name" value="TPR"/>
    <property type="match status" value="3"/>
</dbReference>
<protein>
    <recommendedName>
        <fullName evidence="4">Aspartyl/asparaginy/proline hydroxylase domain-containing protein</fullName>
    </recommendedName>
</protein>
<dbReference type="AlphaFoldDB" id="A0A6M4AST2"/>
<evidence type="ECO:0000256" key="2">
    <source>
        <dbReference type="ARBA" id="ARBA00022964"/>
    </source>
</evidence>
<evidence type="ECO:0000256" key="3">
    <source>
        <dbReference type="ARBA" id="ARBA00023002"/>
    </source>
</evidence>
<evidence type="ECO:0000313" key="6">
    <source>
        <dbReference type="Proteomes" id="UP000503018"/>
    </source>
</evidence>
<dbReference type="RefSeq" id="WP_169945086.1">
    <property type="nucleotide sequence ID" value="NZ_CP053015.1"/>
</dbReference>
<dbReference type="PANTHER" id="PTHR46332">
    <property type="entry name" value="ASPARTATE BETA-HYDROXYLASE DOMAIN-CONTAINING PROTEIN 2"/>
    <property type="match status" value="1"/>
</dbReference>
<dbReference type="InterPro" id="IPR027443">
    <property type="entry name" value="IPNS-like_sf"/>
</dbReference>
<keyword evidence="2" id="KW-0223">Dioxygenase</keyword>
<dbReference type="SUPFAM" id="SSF48452">
    <property type="entry name" value="TPR-like"/>
    <property type="match status" value="1"/>
</dbReference>
<evidence type="ECO:0000256" key="1">
    <source>
        <dbReference type="ARBA" id="ARBA00007730"/>
    </source>
</evidence>
<dbReference type="InterPro" id="IPR007803">
    <property type="entry name" value="Asp/Arg/Pro-Hydrxlase"/>
</dbReference>
<keyword evidence="6" id="KW-1185">Reference proteome</keyword>
<name>A0A6M4AST2_9SPHN</name>
<evidence type="ECO:0000313" key="5">
    <source>
        <dbReference type="EMBL" id="QJQ32157.1"/>
    </source>
</evidence>
<dbReference type="GO" id="GO:0051213">
    <property type="term" value="F:dioxygenase activity"/>
    <property type="evidence" value="ECO:0007669"/>
    <property type="project" value="UniProtKB-KW"/>
</dbReference>
<dbReference type="PANTHER" id="PTHR46332:SF5">
    <property type="entry name" value="ASPARTATE BETA-HYDROXYLASE DOMAIN CONTAINING 2"/>
    <property type="match status" value="1"/>
</dbReference>
<reference evidence="5 6" key="1">
    <citation type="submission" date="2020-01" db="EMBL/GenBank/DDBJ databases">
        <title>Sphingomonas sp. strain CSW-10.</title>
        <authorList>
            <person name="Chen W.-M."/>
        </authorList>
    </citation>
    <scope>NUCLEOTIDE SEQUENCE [LARGE SCALE GENOMIC DNA]</scope>
    <source>
        <strain evidence="5 6">CSW-10</strain>
    </source>
</reference>
<dbReference type="Proteomes" id="UP000503018">
    <property type="component" value="Chromosome"/>
</dbReference>
<dbReference type="Gene3D" id="1.25.40.10">
    <property type="entry name" value="Tetratricopeptide repeat domain"/>
    <property type="match status" value="1"/>
</dbReference>
<dbReference type="InterPro" id="IPR051821">
    <property type="entry name" value="Asp/Asn_beta-hydroxylase"/>
</dbReference>
<dbReference type="InterPro" id="IPR011990">
    <property type="entry name" value="TPR-like_helical_dom_sf"/>
</dbReference>
<dbReference type="Gene3D" id="2.60.120.330">
    <property type="entry name" value="B-lactam Antibiotic, Isopenicillin N Synthase, Chain"/>
    <property type="match status" value="1"/>
</dbReference>
<accession>A0A6M4AST2</accession>
<dbReference type="SUPFAM" id="SSF51197">
    <property type="entry name" value="Clavaminate synthase-like"/>
    <property type="match status" value="1"/>
</dbReference>
<sequence>MASTPPPAALEANSRGLDAMRRQAFAEAASHFRKALEADPTAIGLWANLAHACREAGDPAGEQAALESALDLDRRNIPTLIRLAQLHERSGHGREAMIQWEALLQLAKGIDNPSSELLALLDHARSYVDQHKATLEQGLARTLRQSIADLDPTARRRATAFVDHSLGLRPIYTNECAGLCYPFLPADEFFDESHFPWFADLAAATDAIRAELRALLADPGDALRPYVKLDTGTPQNKWSALDNQLDWGACFLWEYGQPNQPVLDRCPATAAALAAVPAAHIPGRAPSAFFSILKPHTRIPPHTGVSNTRAIIHLPLIVPDHCGFRVGGETRPWVEGVPFAFDDTIEHEAWNESDEVRAVLIFDVWNPHLSQAEQKVIADYYATVDDLAS</sequence>
<organism evidence="5 6">
    <name type="scientific">Sphingomonas lacunae</name>
    <dbReference type="NCBI Taxonomy" id="2698828"/>
    <lineage>
        <taxon>Bacteria</taxon>
        <taxon>Pseudomonadati</taxon>
        <taxon>Pseudomonadota</taxon>
        <taxon>Alphaproteobacteria</taxon>
        <taxon>Sphingomonadales</taxon>
        <taxon>Sphingomonadaceae</taxon>
        <taxon>Sphingomonas</taxon>
    </lineage>
</organism>
<evidence type="ECO:0000259" key="4">
    <source>
        <dbReference type="Pfam" id="PF05118"/>
    </source>
</evidence>
<comment type="similarity">
    <text evidence="1">Belongs to the aspartyl/asparaginyl beta-hydroxylase family.</text>
</comment>
<keyword evidence="3" id="KW-0560">Oxidoreductase</keyword>
<dbReference type="Pfam" id="PF05118">
    <property type="entry name" value="Asp_Arg_Hydrox"/>
    <property type="match status" value="1"/>
</dbReference>